<dbReference type="EMBL" id="WKJJ01000013">
    <property type="protein sequence ID" value="MRV74143.1"/>
    <property type="molecule type" value="Genomic_DNA"/>
</dbReference>
<proteinExistence type="predicted"/>
<dbReference type="Proteomes" id="UP000446768">
    <property type="component" value="Unassembled WGS sequence"/>
</dbReference>
<accession>A0A7X2IQK3</accession>
<dbReference type="RefSeq" id="WP_154377435.1">
    <property type="nucleotide sequence ID" value="NZ_WKJJ01000013.1"/>
</dbReference>
<protein>
    <submittedName>
        <fullName evidence="1">Uncharacterized protein</fullName>
    </submittedName>
</protein>
<evidence type="ECO:0000313" key="1">
    <source>
        <dbReference type="EMBL" id="MRV74143.1"/>
    </source>
</evidence>
<name>A0A7X2IQK3_9BURK</name>
<sequence length="99" mass="11028">MAKTADNRHISGENMPVQNFCAWIENAYESMGLLCNKAIAHNLINRMWGELHSRPMLASALFLSIGIKLFEINGLFGNPGACSHFFPQKMCRTTLQDAA</sequence>
<dbReference type="AlphaFoldDB" id="A0A7X2IQK3"/>
<keyword evidence="2" id="KW-1185">Reference proteome</keyword>
<reference evidence="1 2" key="1">
    <citation type="submission" date="2019-11" db="EMBL/GenBank/DDBJ databases">
        <title>Novel species isolated from a subtropical stream in China.</title>
        <authorList>
            <person name="Lu H."/>
        </authorList>
    </citation>
    <scope>NUCLEOTIDE SEQUENCE [LARGE SCALE GENOMIC DNA]</scope>
    <source>
        <strain evidence="1 2">FT92W</strain>
    </source>
</reference>
<organism evidence="1 2">
    <name type="scientific">Pseudoduganella rivuli</name>
    <dbReference type="NCBI Taxonomy" id="2666085"/>
    <lineage>
        <taxon>Bacteria</taxon>
        <taxon>Pseudomonadati</taxon>
        <taxon>Pseudomonadota</taxon>
        <taxon>Betaproteobacteria</taxon>
        <taxon>Burkholderiales</taxon>
        <taxon>Oxalobacteraceae</taxon>
        <taxon>Telluria group</taxon>
        <taxon>Pseudoduganella</taxon>
    </lineage>
</organism>
<comment type="caution">
    <text evidence="1">The sequence shown here is derived from an EMBL/GenBank/DDBJ whole genome shotgun (WGS) entry which is preliminary data.</text>
</comment>
<evidence type="ECO:0000313" key="2">
    <source>
        <dbReference type="Proteomes" id="UP000446768"/>
    </source>
</evidence>
<gene>
    <name evidence="1" type="ORF">GJ700_20755</name>
</gene>